<accession>A0A023DXG4</accession>
<dbReference type="AlphaFoldDB" id="A0A023DXG4"/>
<gene>
    <name evidence="1" type="ORF">HE1_00399</name>
</gene>
<proteinExistence type="predicted"/>
<protein>
    <submittedName>
        <fullName evidence="1">Uncharacterized protein</fullName>
    </submittedName>
</protein>
<keyword evidence="2" id="KW-1185">Reference proteome</keyword>
<dbReference type="RefSeq" id="WP_242837173.1">
    <property type="nucleotide sequence ID" value="NZ_BAUP01000060.1"/>
</dbReference>
<reference evidence="1 2" key="1">
    <citation type="journal article" date="2014" name="FEMS Microbiol. Lett.">
        <title>Draft genome sequences of three Holospora species (Holospora obtusa, Holospora undulata, and Holospora elegans), endonuclear symbiotic bacteria of the ciliate Paramecium caudatum.</title>
        <authorList>
            <person name="Dohra H."/>
            <person name="Tanaka K."/>
            <person name="Suzuki T."/>
            <person name="Fujishima M."/>
            <person name="Suzuki H."/>
        </authorList>
    </citation>
    <scope>NUCLEOTIDE SEQUENCE [LARGE SCALE GENOMIC DNA]</scope>
    <source>
        <strain evidence="1 2">E1</strain>
    </source>
</reference>
<dbReference type="STRING" id="1427503.HE1_00399"/>
<evidence type="ECO:0000313" key="1">
    <source>
        <dbReference type="EMBL" id="GAJ46078.1"/>
    </source>
</evidence>
<sequence>MLDIAISLQYFAPLANIRSLEILEGTLHIFSELRVNKTLKINRAVFG</sequence>
<dbReference type="EMBL" id="BAUP01000060">
    <property type="protein sequence ID" value="GAJ46078.1"/>
    <property type="molecule type" value="Genomic_DNA"/>
</dbReference>
<comment type="caution">
    <text evidence="1">The sequence shown here is derived from an EMBL/GenBank/DDBJ whole genome shotgun (WGS) entry which is preliminary data.</text>
</comment>
<evidence type="ECO:0000313" key="2">
    <source>
        <dbReference type="Proteomes" id="UP000024842"/>
    </source>
</evidence>
<dbReference type="Proteomes" id="UP000024842">
    <property type="component" value="Unassembled WGS sequence"/>
</dbReference>
<organism evidence="1 2">
    <name type="scientific">Holospora elegans E1</name>
    <dbReference type="NCBI Taxonomy" id="1427503"/>
    <lineage>
        <taxon>Bacteria</taxon>
        <taxon>Pseudomonadati</taxon>
        <taxon>Pseudomonadota</taxon>
        <taxon>Alphaproteobacteria</taxon>
        <taxon>Holosporales</taxon>
        <taxon>Holosporaceae</taxon>
        <taxon>Holospora</taxon>
    </lineage>
</organism>
<name>A0A023DXG4_9PROT</name>